<dbReference type="Gene3D" id="1.10.472.10">
    <property type="entry name" value="Cyclin-like"/>
    <property type="match status" value="1"/>
</dbReference>
<feature type="region of interest" description="Disordered" evidence="1">
    <location>
        <begin position="266"/>
        <end position="288"/>
    </location>
</feature>
<dbReference type="GO" id="GO:0005634">
    <property type="term" value="C:nucleus"/>
    <property type="evidence" value="ECO:0007669"/>
    <property type="project" value="TreeGrafter"/>
</dbReference>
<dbReference type="GO" id="GO:0016538">
    <property type="term" value="F:cyclin-dependent protein serine/threonine kinase regulator activity"/>
    <property type="evidence" value="ECO:0007669"/>
    <property type="project" value="TreeGrafter"/>
</dbReference>
<evidence type="ECO:0000313" key="2">
    <source>
        <dbReference type="EMBL" id="KAJ1962982.1"/>
    </source>
</evidence>
<organism evidence="2 3">
    <name type="scientific">Dispira parvispora</name>
    <dbReference type="NCBI Taxonomy" id="1520584"/>
    <lineage>
        <taxon>Eukaryota</taxon>
        <taxon>Fungi</taxon>
        <taxon>Fungi incertae sedis</taxon>
        <taxon>Zoopagomycota</taxon>
        <taxon>Kickxellomycotina</taxon>
        <taxon>Dimargaritomycetes</taxon>
        <taxon>Dimargaritales</taxon>
        <taxon>Dimargaritaceae</taxon>
        <taxon>Dispira</taxon>
    </lineage>
</organism>
<sequence length="600" mass="65821">MAAAAPYAPLLGHGLNMGQRSPRSFNIYQNLGQPFSQNSNIPTHTTESRDPSVAYRHDWSSLTRPISPLSKTTSHALPSSIIGLKSIDPLTEDTPLTVVADLVARASLFLWYDTFFRDNSTQLYRKFVYQILKATSLSSSVVLLSLKLIHHFRQKLVSREVKNGSEFRIFTVALMLSSKFLEDNTFTTKTWAEVSGFDFQELHRIQVEFLNTVGHDLYVSGEGYFEWLRHLLGLVRRESAHFRSQRYVSHIITNFIREGGQDVFEESSDSKESGAGFSLRKRNHTVMSSPSPNLLHHHLHRNMSAEQPIGMLTPNPSPYMNNASPVEGSGHYTTAFRPPPAKRRCVINSTSRGNTLVPSGLTFTATSHANSSSSAQLVPSLPIPFELPTYKTGVTPIPATVSPYTPPQEHVPCTSTIPTSTRYVDVGAGRSKASLGLGNPAHLQLSSTMLLPSAPSSTGGYYSNGSGLGSTSSSPMFFSSSTQSHDYSITKTTGSVGQALVVSSVSTSHGLPALQFPVGRSCVTESSATHPVLSQHDSVVYSAQQQHQQMSLFPNQHMVHHSHHPNSHTISSQLPSFTVHQSLPASHFPLICNSQQRLFL</sequence>
<dbReference type="Pfam" id="PF08613">
    <property type="entry name" value="Cyclin"/>
    <property type="match status" value="1"/>
</dbReference>
<dbReference type="PANTHER" id="PTHR15615">
    <property type="match status" value="1"/>
</dbReference>
<dbReference type="GO" id="GO:0000307">
    <property type="term" value="C:cyclin-dependent protein kinase holoenzyme complex"/>
    <property type="evidence" value="ECO:0007669"/>
    <property type="project" value="TreeGrafter"/>
</dbReference>
<dbReference type="SUPFAM" id="SSF47954">
    <property type="entry name" value="Cyclin-like"/>
    <property type="match status" value="1"/>
</dbReference>
<name>A0A9W8ARY3_9FUNG</name>
<dbReference type="GO" id="GO:0019901">
    <property type="term" value="F:protein kinase binding"/>
    <property type="evidence" value="ECO:0007669"/>
    <property type="project" value="InterPro"/>
</dbReference>
<dbReference type="CDD" id="cd20557">
    <property type="entry name" value="CYCLIN_ScPCL1-like"/>
    <property type="match status" value="1"/>
</dbReference>
<reference evidence="2" key="1">
    <citation type="submission" date="2022-07" db="EMBL/GenBank/DDBJ databases">
        <title>Phylogenomic reconstructions and comparative analyses of Kickxellomycotina fungi.</title>
        <authorList>
            <person name="Reynolds N.K."/>
            <person name="Stajich J.E."/>
            <person name="Barry K."/>
            <person name="Grigoriev I.V."/>
            <person name="Crous P."/>
            <person name="Smith M.E."/>
        </authorList>
    </citation>
    <scope>NUCLEOTIDE SEQUENCE</scope>
    <source>
        <strain evidence="2">RSA 1196</strain>
    </source>
</reference>
<proteinExistence type="predicted"/>
<protein>
    <recommendedName>
        <fullName evidence="4">Cyclin N-terminal domain-containing protein</fullName>
    </recommendedName>
</protein>
<dbReference type="OrthoDB" id="244495at2759"/>
<gene>
    <name evidence="2" type="ORF">IWQ62_003359</name>
</gene>
<accession>A0A9W8ARY3</accession>
<evidence type="ECO:0000313" key="3">
    <source>
        <dbReference type="Proteomes" id="UP001150925"/>
    </source>
</evidence>
<comment type="caution">
    <text evidence="2">The sequence shown here is derived from an EMBL/GenBank/DDBJ whole genome shotgun (WGS) entry which is preliminary data.</text>
</comment>
<dbReference type="Proteomes" id="UP001150925">
    <property type="component" value="Unassembled WGS sequence"/>
</dbReference>
<keyword evidence="3" id="KW-1185">Reference proteome</keyword>
<dbReference type="PANTHER" id="PTHR15615:SF27">
    <property type="entry name" value="PHO85 CYCLIN CLG1"/>
    <property type="match status" value="1"/>
</dbReference>
<dbReference type="EMBL" id="JANBPY010000889">
    <property type="protein sequence ID" value="KAJ1962982.1"/>
    <property type="molecule type" value="Genomic_DNA"/>
</dbReference>
<dbReference type="InterPro" id="IPR013922">
    <property type="entry name" value="Cyclin_PHO80-like"/>
</dbReference>
<evidence type="ECO:0000256" key="1">
    <source>
        <dbReference type="SAM" id="MobiDB-lite"/>
    </source>
</evidence>
<dbReference type="InterPro" id="IPR036915">
    <property type="entry name" value="Cyclin-like_sf"/>
</dbReference>
<dbReference type="AlphaFoldDB" id="A0A9W8ARY3"/>
<evidence type="ECO:0008006" key="4">
    <source>
        <dbReference type="Google" id="ProtNLM"/>
    </source>
</evidence>